<feature type="region of interest" description="Disordered" evidence="11">
    <location>
        <begin position="468"/>
        <end position="503"/>
    </location>
</feature>
<comment type="similarity">
    <text evidence="3 10">Belongs to the DPH1/DPH2 family. DPH2 subfamily.</text>
</comment>
<evidence type="ECO:0000256" key="9">
    <source>
        <dbReference type="ARBA" id="ARBA00054092"/>
    </source>
</evidence>
<dbReference type="FunFam" id="3.40.50.11860:FF:000001">
    <property type="entry name" value="2-(3-amino-3-carboxypropyl)histidine synthase subunit 2"/>
    <property type="match status" value="1"/>
</dbReference>
<evidence type="ECO:0000256" key="11">
    <source>
        <dbReference type="SAM" id="MobiDB-lite"/>
    </source>
</evidence>
<comment type="function">
    <text evidence="9">Required for the first step of diphthamide biosynthesis, a post-translational modification of histidine which occurs in elongation factor 2. DPH1 and DPH2 transfer a 3-amino-3-carboxypropyl (ACP) group from S-adenosyl-L-methionine (SAM) to a histidine residue, the reaction is assisted by a reduction system comprising DPH3 and a NADH-dependent reductase, predominantly CBR1. Facilitates the reduction of the catalytic iron-sulfur cluster found in the DPH1 subunit.</text>
</comment>
<dbReference type="InterPro" id="IPR042265">
    <property type="entry name" value="DPH1/DPH2_3"/>
</dbReference>
<keyword evidence="6 10" id="KW-0408">Iron</keyword>
<dbReference type="EMBL" id="KV419395">
    <property type="protein sequence ID" value="KZS98647.1"/>
    <property type="molecule type" value="Genomic_DNA"/>
</dbReference>
<dbReference type="Gene3D" id="3.40.50.11860">
    <property type="entry name" value="Diphthamide synthesis DPH1/DPH2 domain 3"/>
    <property type="match status" value="1"/>
</dbReference>
<dbReference type="Gene3D" id="3.40.50.11840">
    <property type="entry name" value="Diphthamide synthesis DPH1/DPH2 domain 1"/>
    <property type="match status" value="1"/>
</dbReference>
<evidence type="ECO:0000256" key="1">
    <source>
        <dbReference type="ARBA" id="ARBA00001966"/>
    </source>
</evidence>
<keyword evidence="13" id="KW-1185">Reference proteome</keyword>
<dbReference type="AlphaFoldDB" id="A0A165A947"/>
<dbReference type="UniPathway" id="UPA00559"/>
<gene>
    <name evidence="12" type="ORF">SISNIDRAFT_515276</name>
</gene>
<dbReference type="OrthoDB" id="449241at2759"/>
<evidence type="ECO:0000313" key="12">
    <source>
        <dbReference type="EMBL" id="KZS98647.1"/>
    </source>
</evidence>
<keyword evidence="10" id="KW-0963">Cytoplasm</keyword>
<comment type="pathway">
    <text evidence="2 10">Protein modification; peptidyl-diphthamide biosynthesis.</text>
</comment>
<dbReference type="Proteomes" id="UP000076722">
    <property type="component" value="Unassembled WGS sequence"/>
</dbReference>
<evidence type="ECO:0000313" key="13">
    <source>
        <dbReference type="Proteomes" id="UP000076722"/>
    </source>
</evidence>
<comment type="subcellular location">
    <subcellularLocation>
        <location evidence="10">Cytoplasm</location>
    </subcellularLocation>
</comment>
<reference evidence="12 13" key="1">
    <citation type="journal article" date="2016" name="Mol. Biol. Evol.">
        <title>Comparative Genomics of Early-Diverging Mushroom-Forming Fungi Provides Insights into the Origins of Lignocellulose Decay Capabilities.</title>
        <authorList>
            <person name="Nagy L.G."/>
            <person name="Riley R."/>
            <person name="Tritt A."/>
            <person name="Adam C."/>
            <person name="Daum C."/>
            <person name="Floudas D."/>
            <person name="Sun H."/>
            <person name="Yadav J.S."/>
            <person name="Pangilinan J."/>
            <person name="Larsson K.H."/>
            <person name="Matsuura K."/>
            <person name="Barry K."/>
            <person name="Labutti K."/>
            <person name="Kuo R."/>
            <person name="Ohm R.A."/>
            <person name="Bhattacharya S.S."/>
            <person name="Shirouzu T."/>
            <person name="Yoshinaga Y."/>
            <person name="Martin F.M."/>
            <person name="Grigoriev I.V."/>
            <person name="Hibbett D.S."/>
        </authorList>
    </citation>
    <scope>NUCLEOTIDE SEQUENCE [LARGE SCALE GENOMIC DNA]</scope>
    <source>
        <strain evidence="12 13">HHB9708</strain>
    </source>
</reference>
<dbReference type="GO" id="GO:0051536">
    <property type="term" value="F:iron-sulfur cluster binding"/>
    <property type="evidence" value="ECO:0007669"/>
    <property type="project" value="UniProtKB-KW"/>
</dbReference>
<evidence type="ECO:0000256" key="7">
    <source>
        <dbReference type="ARBA" id="ARBA00023014"/>
    </source>
</evidence>
<sequence>MADAFSSSSQDPIARTIQVSDVSNHLTNIHADIDHTYDIQRTVHLTNQGSFSQIALQFPDELLHHSVPVYQALKNTLGPEINIFVLADTSYGSCCVDEVAAEHVNADMVIHYGHTCLSMTTRLPVIYVLPKRALDPAQTLHEFLKLVGSVPQHLILIHDVAYTHQAANILSHLRGAAPHASVYYTPIPTDVVQPGARAAAEKEAGSHSLHRRYSLPENVNLSDCTILYIGEESLALNNILLTHSNCPPSHQVYVYDPTERTCRYESGRSNKLLMRRYAAMLKARDADTFGILVGTLGVASYLPLVSHLRSAIKSVNRKSYTLSVGKLNPAKLANFMEIECFVIVACPENSIVESKEFYKPIVTPFELMLALNSEHVWTGDYDLDFERVISQRVSDGICLALLQEQPLNLNDEPSFSLVTGKYHSRRQTQNDQHEPTDANALVPSSKERTVAQYSTAGLASFLQSRSYQGLEPRVGEDDPSILEQGRLGIARDYTTDHLDGQAQ</sequence>
<dbReference type="InterPro" id="IPR042263">
    <property type="entry name" value="DPH1/DPH2_1"/>
</dbReference>
<dbReference type="GO" id="GO:0046872">
    <property type="term" value="F:metal ion binding"/>
    <property type="evidence" value="ECO:0007669"/>
    <property type="project" value="UniProtKB-KW"/>
</dbReference>
<dbReference type="NCBIfam" id="TIGR00272">
    <property type="entry name" value="DPH2"/>
    <property type="match status" value="1"/>
</dbReference>
<dbReference type="PANTHER" id="PTHR10762">
    <property type="entry name" value="DIPHTHAMIDE BIOSYNTHESIS PROTEIN"/>
    <property type="match status" value="1"/>
</dbReference>
<dbReference type="InterPro" id="IPR010014">
    <property type="entry name" value="DHP2"/>
</dbReference>
<evidence type="ECO:0000256" key="10">
    <source>
        <dbReference type="RuleBase" id="RU364133"/>
    </source>
</evidence>
<proteinExistence type="inferred from homology"/>
<dbReference type="GO" id="GO:0090560">
    <property type="term" value="F:2-(3-amino-3-carboxypropyl)histidine synthase activity"/>
    <property type="evidence" value="ECO:0007669"/>
    <property type="project" value="InterPro"/>
</dbReference>
<dbReference type="SFLD" id="SFLDS00032">
    <property type="entry name" value="Radical_SAM_3-amino-3-carboxyp"/>
    <property type="match status" value="1"/>
</dbReference>
<dbReference type="GO" id="GO:0017183">
    <property type="term" value="P:protein histidyl modification to diphthamide"/>
    <property type="evidence" value="ECO:0007669"/>
    <property type="project" value="UniProtKB-UniPathway"/>
</dbReference>
<evidence type="ECO:0000256" key="3">
    <source>
        <dbReference type="ARBA" id="ARBA00006179"/>
    </source>
</evidence>
<evidence type="ECO:0000256" key="5">
    <source>
        <dbReference type="ARBA" id="ARBA00022723"/>
    </source>
</evidence>
<keyword evidence="5 10" id="KW-0479">Metal-binding</keyword>
<protein>
    <recommendedName>
        <fullName evidence="4 10">2-(3-amino-3-carboxypropyl)histidine synthase subunit 2</fullName>
    </recommendedName>
</protein>
<evidence type="ECO:0000256" key="8">
    <source>
        <dbReference type="ARBA" id="ARBA00034128"/>
    </source>
</evidence>
<dbReference type="STRING" id="1314777.A0A165A947"/>
<organism evidence="12 13">
    <name type="scientific">Sistotremastrum niveocremeum HHB9708</name>
    <dbReference type="NCBI Taxonomy" id="1314777"/>
    <lineage>
        <taxon>Eukaryota</taxon>
        <taxon>Fungi</taxon>
        <taxon>Dikarya</taxon>
        <taxon>Basidiomycota</taxon>
        <taxon>Agaricomycotina</taxon>
        <taxon>Agaricomycetes</taxon>
        <taxon>Sistotremastrales</taxon>
        <taxon>Sistotremastraceae</taxon>
        <taxon>Sertulicium</taxon>
        <taxon>Sertulicium niveocremeum</taxon>
    </lineage>
</organism>
<feature type="compositionally biased region" description="Basic and acidic residues" evidence="11">
    <location>
        <begin position="493"/>
        <end position="503"/>
    </location>
</feature>
<comment type="cofactor">
    <cofactor evidence="1">
        <name>[4Fe-4S] cluster</name>
        <dbReference type="ChEBI" id="CHEBI:49883"/>
    </cofactor>
</comment>
<dbReference type="FunFam" id="3.40.50.11840:FF:000002">
    <property type="entry name" value="2-(3-amino-3-carboxypropyl)histidine synthase subunit 2"/>
    <property type="match status" value="1"/>
</dbReference>
<name>A0A165A947_9AGAM</name>
<evidence type="ECO:0000256" key="2">
    <source>
        <dbReference type="ARBA" id="ARBA00005156"/>
    </source>
</evidence>
<dbReference type="Pfam" id="PF01866">
    <property type="entry name" value="Diphthamide_syn"/>
    <property type="match status" value="1"/>
</dbReference>
<evidence type="ECO:0000256" key="6">
    <source>
        <dbReference type="ARBA" id="ARBA00023004"/>
    </source>
</evidence>
<dbReference type="NCBIfam" id="TIGR00322">
    <property type="entry name" value="diphth2_R"/>
    <property type="match status" value="1"/>
</dbReference>
<comment type="subunit">
    <text evidence="8">Component of the 2-(3-amino-3-carboxypropyl)histidine synthase complex composed of DPH1, DPH2, DPH3 and a NADH-dependent reductase, predominantly CBR1.</text>
</comment>
<comment type="function">
    <text evidence="10">Required for the first step of diphthamide biosynthesis, a post-translational modification of histidine which occurs in elongation factor 2. DPH1 and DPH2 transfer a 3-amino-3-carboxypropyl (ACP) group from S-adenosyl-L-methionine (SAM) to a histidine residue, the reaction is assisted by a reduction system comprising DPH3 and a NADH-dependent reductase. Facilitates the reduction of the catalytic iron-sulfur cluster found in the DPH1 subunit.</text>
</comment>
<dbReference type="PANTHER" id="PTHR10762:SF2">
    <property type="entry name" value="2-(3-AMINO-3-CARBOXYPROPYL)HISTIDINE SYNTHASE SUBUNIT 2"/>
    <property type="match status" value="1"/>
</dbReference>
<evidence type="ECO:0000256" key="4">
    <source>
        <dbReference type="ARBA" id="ARBA00021914"/>
    </source>
</evidence>
<dbReference type="GO" id="GO:0005737">
    <property type="term" value="C:cytoplasm"/>
    <property type="evidence" value="ECO:0007669"/>
    <property type="project" value="UniProtKB-SubCell"/>
</dbReference>
<dbReference type="SFLD" id="SFLDG01121">
    <property type="entry name" value="Diphthamide_biosynthesis"/>
    <property type="match status" value="1"/>
</dbReference>
<accession>A0A165A947</accession>
<dbReference type="SFLD" id="SFLDF00408">
    <property type="entry name" value="Diphthamide_biosynthesis_famil"/>
    <property type="match status" value="1"/>
</dbReference>
<dbReference type="InterPro" id="IPR016435">
    <property type="entry name" value="DPH1/DPH2"/>
</dbReference>
<keyword evidence="7 10" id="KW-0411">Iron-sulfur</keyword>